<name>A0A1G7U4Q6_9PSEU</name>
<evidence type="ECO:0008006" key="5">
    <source>
        <dbReference type="Google" id="ProtNLM"/>
    </source>
</evidence>
<keyword evidence="2" id="KW-1133">Transmembrane helix</keyword>
<dbReference type="Proteomes" id="UP000199623">
    <property type="component" value="Unassembled WGS sequence"/>
</dbReference>
<keyword evidence="2" id="KW-0472">Membrane</keyword>
<evidence type="ECO:0000256" key="2">
    <source>
        <dbReference type="SAM" id="Phobius"/>
    </source>
</evidence>
<accession>A0A1G7U4Q6</accession>
<feature type="compositionally biased region" description="Basic and acidic residues" evidence="1">
    <location>
        <begin position="204"/>
        <end position="219"/>
    </location>
</feature>
<feature type="region of interest" description="Disordered" evidence="1">
    <location>
        <begin position="171"/>
        <end position="219"/>
    </location>
</feature>
<proteinExistence type="predicted"/>
<evidence type="ECO:0000256" key="1">
    <source>
        <dbReference type="SAM" id="MobiDB-lite"/>
    </source>
</evidence>
<gene>
    <name evidence="3" type="ORF">SAMN05216553_1089</name>
</gene>
<sequence>MTTRRVFGAVLVFVAAGLGVAATFLPAYGVQVVLGGRTLRFEATSWAVEQDDFRGALLLGPLEFGEAATGAALVMALSAVLAFRVPAVRVGSLLGAGALAGVAWSAVSSVQATVERLRDLETPVTLEVEQGPGVTLLVVAAGIAVVSAVLHQELPRREEPAADGVMIHQIEGDDTETPPYGFPVIVETGRSGPEAETTPGGSEFARDESAGSEQGRESR</sequence>
<feature type="transmembrane region" description="Helical" evidence="2">
    <location>
        <begin position="64"/>
        <end position="83"/>
    </location>
</feature>
<reference evidence="4" key="1">
    <citation type="submission" date="2016-10" db="EMBL/GenBank/DDBJ databases">
        <authorList>
            <person name="Varghese N."/>
            <person name="Submissions S."/>
        </authorList>
    </citation>
    <scope>NUCLEOTIDE SEQUENCE [LARGE SCALE GENOMIC DNA]</scope>
    <source>
        <strain evidence="4">CGMCC 4.3506</strain>
    </source>
</reference>
<evidence type="ECO:0000313" key="3">
    <source>
        <dbReference type="EMBL" id="SDG42556.1"/>
    </source>
</evidence>
<feature type="transmembrane region" description="Helical" evidence="2">
    <location>
        <begin position="130"/>
        <end position="150"/>
    </location>
</feature>
<evidence type="ECO:0000313" key="4">
    <source>
        <dbReference type="Proteomes" id="UP000199623"/>
    </source>
</evidence>
<keyword evidence="2" id="KW-0812">Transmembrane</keyword>
<protein>
    <recommendedName>
        <fullName evidence="5">Tryptophan-associated transmembrane protein (Trp_oprn_chp)</fullName>
    </recommendedName>
</protein>
<dbReference type="OrthoDB" id="3696378at2"/>
<dbReference type="AlphaFoldDB" id="A0A1G7U4Q6"/>
<dbReference type="STRING" id="200378.SAMN05216553_1089"/>
<keyword evidence="4" id="KW-1185">Reference proteome</keyword>
<dbReference type="EMBL" id="FNCC01000008">
    <property type="protein sequence ID" value="SDG42556.1"/>
    <property type="molecule type" value="Genomic_DNA"/>
</dbReference>
<dbReference type="RefSeq" id="WP_143035981.1">
    <property type="nucleotide sequence ID" value="NZ_FNCC01000008.1"/>
</dbReference>
<feature type="transmembrane region" description="Helical" evidence="2">
    <location>
        <begin position="90"/>
        <end position="110"/>
    </location>
</feature>
<organism evidence="3 4">
    <name type="scientific">Lentzea fradiae</name>
    <dbReference type="NCBI Taxonomy" id="200378"/>
    <lineage>
        <taxon>Bacteria</taxon>
        <taxon>Bacillati</taxon>
        <taxon>Actinomycetota</taxon>
        <taxon>Actinomycetes</taxon>
        <taxon>Pseudonocardiales</taxon>
        <taxon>Pseudonocardiaceae</taxon>
        <taxon>Lentzea</taxon>
    </lineage>
</organism>